<dbReference type="InterPro" id="IPR011009">
    <property type="entry name" value="Kinase-like_dom_sf"/>
</dbReference>
<accession>A0A8J7ID24</accession>
<dbReference type="EMBL" id="JADCKQ010000001">
    <property type="protein sequence ID" value="MBI1492072.1"/>
    <property type="molecule type" value="Genomic_DNA"/>
</dbReference>
<organism evidence="2 3">
    <name type="scientific">Halocynthiibacter styelae</name>
    <dbReference type="NCBI Taxonomy" id="2761955"/>
    <lineage>
        <taxon>Bacteria</taxon>
        <taxon>Pseudomonadati</taxon>
        <taxon>Pseudomonadota</taxon>
        <taxon>Alphaproteobacteria</taxon>
        <taxon>Rhodobacterales</taxon>
        <taxon>Paracoccaceae</taxon>
        <taxon>Halocynthiibacter</taxon>
    </lineage>
</organism>
<evidence type="ECO:0000313" key="3">
    <source>
        <dbReference type="Proteomes" id="UP000640583"/>
    </source>
</evidence>
<name>A0A8J7ID24_9RHOB</name>
<evidence type="ECO:0000313" key="2">
    <source>
        <dbReference type="EMBL" id="MBI1492072.1"/>
    </source>
</evidence>
<comment type="caution">
    <text evidence="2">The sequence shown here is derived from an EMBL/GenBank/DDBJ whole genome shotgun (WGS) entry which is preliminary data.</text>
</comment>
<dbReference type="AlphaFoldDB" id="A0A8J7ID24"/>
<proteinExistence type="predicted"/>
<keyword evidence="3" id="KW-1185">Reference proteome</keyword>
<sequence>MTSPPDLSGFGTATILHLLTGGFRNEVWKVEIDGKLYVAKSTRRSEAQVNWMTGLMSLAARAGFRTPQLHRSANGTYISGGFTLESYLSGHLCAEGNMPDISRALTAFHQASRALPQRPGFASCADLLTKDVGGDVDMRALPDDLRQKIRRAFAAIADQPVVPVHGDLGEINVLIADGLPPALIDWDESRVDCAFFDLQRLPGVTLSAAEEKASLAFEIATCWQSEAEYSQNLARKLT</sequence>
<dbReference type="Pfam" id="PF01636">
    <property type="entry name" value="APH"/>
    <property type="match status" value="1"/>
</dbReference>
<feature type="domain" description="Aminoglycoside phosphotransferase" evidence="1">
    <location>
        <begin position="18"/>
        <end position="199"/>
    </location>
</feature>
<protein>
    <submittedName>
        <fullName evidence="2">Phosphotransferase</fullName>
    </submittedName>
</protein>
<dbReference type="Gene3D" id="3.90.1200.10">
    <property type="match status" value="1"/>
</dbReference>
<gene>
    <name evidence="2" type="ORF">H1D41_00320</name>
</gene>
<dbReference type="SUPFAM" id="SSF56112">
    <property type="entry name" value="Protein kinase-like (PK-like)"/>
    <property type="match status" value="1"/>
</dbReference>
<dbReference type="RefSeq" id="WP_228847040.1">
    <property type="nucleotide sequence ID" value="NZ_JADCKQ010000001.1"/>
</dbReference>
<dbReference type="InterPro" id="IPR002575">
    <property type="entry name" value="Aminoglycoside_PTrfase"/>
</dbReference>
<dbReference type="Proteomes" id="UP000640583">
    <property type="component" value="Unassembled WGS sequence"/>
</dbReference>
<dbReference type="Gene3D" id="3.30.200.20">
    <property type="entry name" value="Phosphorylase Kinase, domain 1"/>
    <property type="match status" value="1"/>
</dbReference>
<reference evidence="2" key="1">
    <citation type="submission" date="2020-10" db="EMBL/GenBank/DDBJ databases">
        <title>Paenihalocynthiibacter styelae gen. nov., sp. nov., isolated from stalked sea squirt Styela clava.</title>
        <authorList>
            <person name="Kim Y.-O."/>
            <person name="Yoon J.-H."/>
        </authorList>
    </citation>
    <scope>NUCLEOTIDE SEQUENCE</scope>
    <source>
        <strain evidence="2">MYP1-1</strain>
    </source>
</reference>
<evidence type="ECO:0000259" key="1">
    <source>
        <dbReference type="Pfam" id="PF01636"/>
    </source>
</evidence>